<proteinExistence type="predicted"/>
<feature type="chain" id="PRO_5042155533" description="3-carboxymuconate cyclase" evidence="1">
    <location>
        <begin position="20"/>
        <end position="404"/>
    </location>
</feature>
<name>A0AAD7F3I0_9AGAR</name>
<dbReference type="EMBL" id="JARIHO010000001">
    <property type="protein sequence ID" value="KAJ7367522.1"/>
    <property type="molecule type" value="Genomic_DNA"/>
</dbReference>
<dbReference type="AlphaFoldDB" id="A0AAD7F3I0"/>
<accession>A0AAD7F3I0</accession>
<gene>
    <name evidence="2" type="ORF">DFH08DRAFT_819</name>
</gene>
<dbReference type="InterPro" id="IPR015943">
    <property type="entry name" value="WD40/YVTN_repeat-like_dom_sf"/>
</dbReference>
<dbReference type="SUPFAM" id="SSF50969">
    <property type="entry name" value="YVTN repeat-like/Quinoprotein amine dehydrogenase"/>
    <property type="match status" value="1"/>
</dbReference>
<evidence type="ECO:0000313" key="2">
    <source>
        <dbReference type="EMBL" id="KAJ7367522.1"/>
    </source>
</evidence>
<dbReference type="Gene3D" id="2.130.10.10">
    <property type="entry name" value="YVTN repeat-like/Quinoprotein amine dehydrogenase"/>
    <property type="match status" value="1"/>
</dbReference>
<evidence type="ECO:0000256" key="1">
    <source>
        <dbReference type="SAM" id="SignalP"/>
    </source>
</evidence>
<reference evidence="2" key="1">
    <citation type="submission" date="2023-03" db="EMBL/GenBank/DDBJ databases">
        <title>Massive genome expansion in bonnet fungi (Mycena s.s.) driven by repeated elements and novel gene families across ecological guilds.</title>
        <authorList>
            <consortium name="Lawrence Berkeley National Laboratory"/>
            <person name="Harder C.B."/>
            <person name="Miyauchi S."/>
            <person name="Viragh M."/>
            <person name="Kuo A."/>
            <person name="Thoen E."/>
            <person name="Andreopoulos B."/>
            <person name="Lu D."/>
            <person name="Skrede I."/>
            <person name="Drula E."/>
            <person name="Henrissat B."/>
            <person name="Morin E."/>
            <person name="Kohler A."/>
            <person name="Barry K."/>
            <person name="LaButti K."/>
            <person name="Morin E."/>
            <person name="Salamov A."/>
            <person name="Lipzen A."/>
            <person name="Mereny Z."/>
            <person name="Hegedus B."/>
            <person name="Baldrian P."/>
            <person name="Stursova M."/>
            <person name="Weitz H."/>
            <person name="Taylor A."/>
            <person name="Grigoriev I.V."/>
            <person name="Nagy L.G."/>
            <person name="Martin F."/>
            <person name="Kauserud H."/>
        </authorList>
    </citation>
    <scope>NUCLEOTIDE SEQUENCE</scope>
    <source>
        <strain evidence="2">CBHHK002</strain>
    </source>
</reference>
<keyword evidence="3" id="KW-1185">Reference proteome</keyword>
<organism evidence="2 3">
    <name type="scientific">Mycena albidolilacea</name>
    <dbReference type="NCBI Taxonomy" id="1033008"/>
    <lineage>
        <taxon>Eukaryota</taxon>
        <taxon>Fungi</taxon>
        <taxon>Dikarya</taxon>
        <taxon>Basidiomycota</taxon>
        <taxon>Agaricomycotina</taxon>
        <taxon>Agaricomycetes</taxon>
        <taxon>Agaricomycetidae</taxon>
        <taxon>Agaricales</taxon>
        <taxon>Marasmiineae</taxon>
        <taxon>Mycenaceae</taxon>
        <taxon>Mycena</taxon>
    </lineage>
</organism>
<evidence type="ECO:0008006" key="4">
    <source>
        <dbReference type="Google" id="ProtNLM"/>
    </source>
</evidence>
<dbReference type="Proteomes" id="UP001218218">
    <property type="component" value="Unassembled WGS sequence"/>
</dbReference>
<evidence type="ECO:0000313" key="3">
    <source>
        <dbReference type="Proteomes" id="UP001218218"/>
    </source>
</evidence>
<keyword evidence="1" id="KW-0732">Signal</keyword>
<dbReference type="InterPro" id="IPR011044">
    <property type="entry name" value="Quino_amine_DH_bsu"/>
</dbReference>
<protein>
    <recommendedName>
        <fullName evidence="4">3-carboxymuconate cyclase</fullName>
    </recommendedName>
</protein>
<feature type="signal peptide" evidence="1">
    <location>
        <begin position="1"/>
        <end position="19"/>
    </location>
</feature>
<sequence length="404" mass="41972">MSSSTLFVLLSAMASTVLASPTRLSMAPASYQHEHTVGAAYFMTNEPTGNYLVSSTIASDGKLALYEAIHTGGVGAHGLPAPPGMDPLFSQGSIGVSSAKRFVANVNSGSNTVSVFGLDSFNPARLVPIGKPVSSGGEFPTSLAINKAGTRVCAVNAGKVNGVSCYEFDNFFGLKPIKNSIRSLGLNQTTPATGPPNTPSQIIFSQNEKQLIVSVKAGYLAVWDVNSDGSLSKTFKTVSGGVLPFSLNHIPGKNALLASDPGVGYDIFDLDAPKTRAAGVSTPIPNQGANCWSVYSKESKNFYIIDVGKSVLTEVTVNSSLNSSIVKQYNVAPDGPLDSDVATVGKKDFIYSLSANVTGLAVYAVNGVGKASVYQRLDVAGPAKAAKLPINHTNIQGLATFIAI</sequence>
<comment type="caution">
    <text evidence="2">The sequence shown here is derived from an EMBL/GenBank/DDBJ whole genome shotgun (WGS) entry which is preliminary data.</text>
</comment>